<evidence type="ECO:0000313" key="3">
    <source>
        <dbReference type="RefSeq" id="XP_018496478.1"/>
    </source>
</evidence>
<evidence type="ECO:0000313" key="2">
    <source>
        <dbReference type="Proteomes" id="UP000694867"/>
    </source>
</evidence>
<dbReference type="InterPro" id="IPR008979">
    <property type="entry name" value="Galactose-bd-like_sf"/>
</dbReference>
<dbReference type="GO" id="GO:0008344">
    <property type="term" value="P:adult locomotory behavior"/>
    <property type="evidence" value="ECO:0007669"/>
    <property type="project" value="TreeGrafter"/>
</dbReference>
<evidence type="ECO:0000259" key="1">
    <source>
        <dbReference type="PROSITE" id="PS50097"/>
    </source>
</evidence>
<reference evidence="3" key="1">
    <citation type="submission" date="2025-08" db="UniProtKB">
        <authorList>
            <consortium name="RefSeq"/>
        </authorList>
    </citation>
    <scope>IDENTIFICATION</scope>
</reference>
<dbReference type="GO" id="GO:0005737">
    <property type="term" value="C:cytoplasm"/>
    <property type="evidence" value="ECO:0007669"/>
    <property type="project" value="TreeGrafter"/>
</dbReference>
<dbReference type="PANTHER" id="PTHR46306:SF1">
    <property type="entry name" value="BTB_POZ DOMAIN-CONTAINING PROTEIN 9"/>
    <property type="match status" value="1"/>
</dbReference>
<proteinExistence type="predicted"/>
<sequence>MNNLCDLFESIGSITSETGAPDITLIAEAESMCAHKSILASSCEYFRALLLGGLREASESVITLDNASVRAFKVVLKYIYARQLDLQSMDLESSLDVLCLAPENGNIDSREPGRNSCRILSRDSFCAEEIDIFKAVARWCETNPDQEDQAEVLNQVRLPLIATKKLVTNNDGSSVHSCAKKAYFVNHLSFQFDSNSADFGFNVEISTEFENWISIIHRPNGFRHYLQKLYFEPKIVRFVRLQCQSSPRPEIGALSEFKASHIELVGFTFDGYYAPAKNVASFKSGALIDRCSKGRNEMIGGTSTDDLAGSGWTEHEIGGEPISLQLPQPNAVNIIEMQLPEEYVQQYAYYLETSTDNENWIEVIERSADNSLRRFEFPTRAVSFIKVVSTASPDNQGTPECPQQLMLERPGLTATMQVVNLRVPIRKDPPMIRIQYLVVFVLQTR</sequence>
<accession>A0AAJ7L7I9</accession>
<dbReference type="KEGG" id="goe:108864748"/>
<dbReference type="AlphaFoldDB" id="A0AAJ7L7I9"/>
<dbReference type="SUPFAM" id="SSF54695">
    <property type="entry name" value="POZ domain"/>
    <property type="match status" value="1"/>
</dbReference>
<protein>
    <submittedName>
        <fullName evidence="3">BTB/POZ domain-containing protein 9-like</fullName>
    </submittedName>
</protein>
<dbReference type="Gene3D" id="1.25.40.420">
    <property type="match status" value="1"/>
</dbReference>
<name>A0AAJ7L7I9_9ACAR</name>
<organism evidence="2 3">
    <name type="scientific">Galendromus occidentalis</name>
    <name type="common">western predatory mite</name>
    <dbReference type="NCBI Taxonomy" id="34638"/>
    <lineage>
        <taxon>Eukaryota</taxon>
        <taxon>Metazoa</taxon>
        <taxon>Ecdysozoa</taxon>
        <taxon>Arthropoda</taxon>
        <taxon>Chelicerata</taxon>
        <taxon>Arachnida</taxon>
        <taxon>Acari</taxon>
        <taxon>Parasitiformes</taxon>
        <taxon>Mesostigmata</taxon>
        <taxon>Gamasina</taxon>
        <taxon>Phytoseioidea</taxon>
        <taxon>Phytoseiidae</taxon>
        <taxon>Typhlodrominae</taxon>
        <taxon>Galendromus</taxon>
    </lineage>
</organism>
<dbReference type="SUPFAM" id="SSF49785">
    <property type="entry name" value="Galactose-binding domain-like"/>
    <property type="match status" value="2"/>
</dbReference>
<dbReference type="PANTHER" id="PTHR46306">
    <property type="entry name" value="BTB/POZ DOMAIN-CONTAINING PROTEIN 9"/>
    <property type="match status" value="1"/>
</dbReference>
<dbReference type="Proteomes" id="UP000694867">
    <property type="component" value="Unplaced"/>
</dbReference>
<dbReference type="RefSeq" id="XP_018496478.1">
    <property type="nucleotide sequence ID" value="XM_018640962.1"/>
</dbReference>
<dbReference type="GO" id="GO:0048512">
    <property type="term" value="P:circadian behavior"/>
    <property type="evidence" value="ECO:0007669"/>
    <property type="project" value="TreeGrafter"/>
</dbReference>
<dbReference type="PROSITE" id="PS50097">
    <property type="entry name" value="BTB"/>
    <property type="match status" value="1"/>
</dbReference>
<dbReference type="Pfam" id="PF07707">
    <property type="entry name" value="BACK"/>
    <property type="match status" value="1"/>
</dbReference>
<dbReference type="SMART" id="SM00225">
    <property type="entry name" value="BTB"/>
    <property type="match status" value="1"/>
</dbReference>
<dbReference type="InterPro" id="IPR052407">
    <property type="entry name" value="BTB_POZ_domain_cont_9"/>
</dbReference>
<dbReference type="Gene3D" id="3.30.710.10">
    <property type="entry name" value="Potassium Channel Kv1.1, Chain A"/>
    <property type="match status" value="1"/>
</dbReference>
<dbReference type="InterPro" id="IPR011705">
    <property type="entry name" value="BACK"/>
</dbReference>
<dbReference type="InterPro" id="IPR000210">
    <property type="entry name" value="BTB/POZ_dom"/>
</dbReference>
<dbReference type="Gene3D" id="2.60.120.260">
    <property type="entry name" value="Galactose-binding domain-like"/>
    <property type="match status" value="1"/>
</dbReference>
<dbReference type="GeneID" id="108864748"/>
<gene>
    <name evidence="3" type="primary">LOC108864748</name>
</gene>
<keyword evidence="2" id="KW-1185">Reference proteome</keyword>
<feature type="domain" description="BTB" evidence="1">
    <location>
        <begin position="21"/>
        <end position="88"/>
    </location>
</feature>
<dbReference type="GO" id="GO:0050804">
    <property type="term" value="P:modulation of chemical synaptic transmission"/>
    <property type="evidence" value="ECO:0007669"/>
    <property type="project" value="TreeGrafter"/>
</dbReference>
<dbReference type="Pfam" id="PF00651">
    <property type="entry name" value="BTB"/>
    <property type="match status" value="1"/>
</dbReference>
<dbReference type="InterPro" id="IPR011333">
    <property type="entry name" value="SKP1/BTB/POZ_sf"/>
</dbReference>